<proteinExistence type="predicted"/>
<dbReference type="Proteomes" id="UP000000311">
    <property type="component" value="Unassembled WGS sequence"/>
</dbReference>
<evidence type="ECO:0000313" key="1">
    <source>
        <dbReference type="EMBL" id="EFN70789.1"/>
    </source>
</evidence>
<accession>E2A700</accession>
<keyword evidence="2" id="KW-1185">Reference proteome</keyword>
<name>E2A700_CAMFO</name>
<gene>
    <name evidence="1" type="ORF">EAG_07572</name>
</gene>
<sequence>KARTCVGRLFGVLKLCVKATWRCLSRHRVLQYDPGLAGRIVNACAVLHNM</sequence>
<protein>
    <recommendedName>
        <fullName evidence="3">DDE Tnp4 domain-containing protein</fullName>
    </recommendedName>
</protein>
<organism evidence="2">
    <name type="scientific">Camponotus floridanus</name>
    <name type="common">Florida carpenter ant</name>
    <dbReference type="NCBI Taxonomy" id="104421"/>
    <lineage>
        <taxon>Eukaryota</taxon>
        <taxon>Metazoa</taxon>
        <taxon>Ecdysozoa</taxon>
        <taxon>Arthropoda</taxon>
        <taxon>Hexapoda</taxon>
        <taxon>Insecta</taxon>
        <taxon>Pterygota</taxon>
        <taxon>Neoptera</taxon>
        <taxon>Endopterygota</taxon>
        <taxon>Hymenoptera</taxon>
        <taxon>Apocrita</taxon>
        <taxon>Aculeata</taxon>
        <taxon>Formicoidea</taxon>
        <taxon>Formicidae</taxon>
        <taxon>Formicinae</taxon>
        <taxon>Camponotus</taxon>
    </lineage>
</organism>
<dbReference type="EMBL" id="GL437222">
    <property type="protein sequence ID" value="EFN70789.1"/>
    <property type="molecule type" value="Genomic_DNA"/>
</dbReference>
<dbReference type="AlphaFoldDB" id="E2A700"/>
<feature type="non-terminal residue" evidence="1">
    <location>
        <position position="1"/>
    </location>
</feature>
<evidence type="ECO:0008006" key="3">
    <source>
        <dbReference type="Google" id="ProtNLM"/>
    </source>
</evidence>
<evidence type="ECO:0000313" key="2">
    <source>
        <dbReference type="Proteomes" id="UP000000311"/>
    </source>
</evidence>
<dbReference type="InParanoid" id="E2A700"/>
<dbReference type="OrthoDB" id="6581538at2759"/>
<feature type="non-terminal residue" evidence="1">
    <location>
        <position position="50"/>
    </location>
</feature>
<reference evidence="1 2" key="1">
    <citation type="journal article" date="2010" name="Science">
        <title>Genomic comparison of the ants Camponotus floridanus and Harpegnathos saltator.</title>
        <authorList>
            <person name="Bonasio R."/>
            <person name="Zhang G."/>
            <person name="Ye C."/>
            <person name="Mutti N.S."/>
            <person name="Fang X."/>
            <person name="Qin N."/>
            <person name="Donahue G."/>
            <person name="Yang P."/>
            <person name="Li Q."/>
            <person name="Li C."/>
            <person name="Zhang P."/>
            <person name="Huang Z."/>
            <person name="Berger S.L."/>
            <person name="Reinberg D."/>
            <person name="Wang J."/>
            <person name="Liebig J."/>
        </authorList>
    </citation>
    <scope>NUCLEOTIDE SEQUENCE [LARGE SCALE GENOMIC DNA]</scope>
    <source>
        <strain evidence="2">C129</strain>
    </source>
</reference>